<reference evidence="2 3" key="1">
    <citation type="journal article" date="2015" name="Genome Announc.">
        <title>Complete Genome Sequence of Sedimenticola thiotaurini Strain SIP-G1, a Polyphosphate- and Polyhydroxyalkanoate-Accumulating Sulfur-Oxidizing Gammaproteobacterium Isolated from Salt Marsh Sediments.</title>
        <authorList>
            <person name="Flood B.E."/>
            <person name="Jones D.S."/>
            <person name="Bailey J.V."/>
        </authorList>
    </citation>
    <scope>NUCLEOTIDE SEQUENCE [LARGE SCALE GENOMIC DNA]</scope>
    <source>
        <strain evidence="2 3">SIP-G1</strain>
    </source>
</reference>
<dbReference type="Pfam" id="PF12727">
    <property type="entry name" value="PBP_like"/>
    <property type="match status" value="1"/>
</dbReference>
<gene>
    <name evidence="2" type="ORF">AAY24_06905</name>
</gene>
<protein>
    <recommendedName>
        <fullName evidence="1">PBP domain-containing protein</fullName>
    </recommendedName>
</protein>
<proteinExistence type="predicted"/>
<dbReference type="InterPro" id="IPR024370">
    <property type="entry name" value="PBP_domain"/>
</dbReference>
<sequence length="356" mass="39523">MRFVIKPVISHIEANGESKPLDRALLLLGEIETSGNLREASRQLGISYRHAWNLLADLDALLGDSVVEMTRGRGSRLTELGRKLLWAHRQMEARLGPFLDSMASEIEAEINSIVPQGDGALRLFASHGFAIDALRKRLTQRKNQFEINYRGSLEAVDALNRGVCDIAGFHIPQGPLMEPVLARFAKLFKPSFRLLCLATRGQGIMVAPGNPHGIWSIADLKKPNIRLVNRQENSGTRMLLELLLEQHQIDKRDIQGFESVEFTHSAVAAYIASRKADVGIGVEAAARQFNLDFVPLLTENYFLMFDQSLQHDRRLRPILETMESGEFRAEVSGLAGYAPCLSLDMPSPATAFPGIA</sequence>
<dbReference type="PATRIC" id="fig|1543721.4.peg.1433"/>
<accession>A0A0F7JUA0</accession>
<dbReference type="PANTHER" id="PTHR38431">
    <property type="entry name" value="BLL2305 PROTEIN"/>
    <property type="match status" value="1"/>
</dbReference>
<dbReference type="SUPFAM" id="SSF53850">
    <property type="entry name" value="Periplasmic binding protein-like II"/>
    <property type="match status" value="1"/>
</dbReference>
<dbReference type="PANTHER" id="PTHR38431:SF1">
    <property type="entry name" value="BLL2305 PROTEIN"/>
    <property type="match status" value="1"/>
</dbReference>
<dbReference type="InterPro" id="IPR036388">
    <property type="entry name" value="WH-like_DNA-bd_sf"/>
</dbReference>
<dbReference type="RefSeq" id="WP_046859067.1">
    <property type="nucleotide sequence ID" value="NZ_CP011412.1"/>
</dbReference>
<dbReference type="Gene3D" id="3.40.190.10">
    <property type="entry name" value="Periplasmic binding protein-like II"/>
    <property type="match status" value="1"/>
</dbReference>
<dbReference type="SUPFAM" id="SSF46785">
    <property type="entry name" value="Winged helix' DNA-binding domain"/>
    <property type="match status" value="1"/>
</dbReference>
<dbReference type="Proteomes" id="UP000034410">
    <property type="component" value="Chromosome"/>
</dbReference>
<dbReference type="Gene3D" id="1.10.10.10">
    <property type="entry name" value="Winged helix-like DNA-binding domain superfamily/Winged helix DNA-binding domain"/>
    <property type="match status" value="1"/>
</dbReference>
<organism evidence="2 3">
    <name type="scientific">Sedimenticola thiotaurini</name>
    <dbReference type="NCBI Taxonomy" id="1543721"/>
    <lineage>
        <taxon>Bacteria</taxon>
        <taxon>Pseudomonadati</taxon>
        <taxon>Pseudomonadota</taxon>
        <taxon>Gammaproteobacteria</taxon>
        <taxon>Chromatiales</taxon>
        <taxon>Sedimenticolaceae</taxon>
        <taxon>Sedimenticola</taxon>
    </lineage>
</organism>
<dbReference type="KEGG" id="seds:AAY24_06905"/>
<name>A0A0F7JUA0_9GAMM</name>
<dbReference type="AlphaFoldDB" id="A0A0F7JUA0"/>
<evidence type="ECO:0000313" key="2">
    <source>
        <dbReference type="EMBL" id="AKH20131.1"/>
    </source>
</evidence>
<evidence type="ECO:0000259" key="1">
    <source>
        <dbReference type="Pfam" id="PF12727"/>
    </source>
</evidence>
<evidence type="ECO:0000313" key="3">
    <source>
        <dbReference type="Proteomes" id="UP000034410"/>
    </source>
</evidence>
<feature type="domain" description="PBP" evidence="1">
    <location>
        <begin position="142"/>
        <end position="322"/>
    </location>
</feature>
<dbReference type="InterPro" id="IPR036390">
    <property type="entry name" value="WH_DNA-bd_sf"/>
</dbReference>
<dbReference type="OrthoDB" id="9805928at2"/>
<keyword evidence="3" id="KW-1185">Reference proteome</keyword>
<dbReference type="EMBL" id="CP011412">
    <property type="protein sequence ID" value="AKH20131.1"/>
    <property type="molecule type" value="Genomic_DNA"/>
</dbReference>